<evidence type="ECO:0000256" key="1">
    <source>
        <dbReference type="SAM" id="MobiDB-lite"/>
    </source>
</evidence>
<dbReference type="InterPro" id="IPR052901">
    <property type="entry name" value="Bact_TGase-like"/>
</dbReference>
<keyword evidence="2" id="KW-1133">Transmembrane helix</keyword>
<keyword evidence="4" id="KW-0012">Acyltransferase</keyword>
<feature type="transmembrane region" description="Helical" evidence="2">
    <location>
        <begin position="218"/>
        <end position="238"/>
    </location>
</feature>
<feature type="region of interest" description="Disordered" evidence="1">
    <location>
        <begin position="432"/>
        <end position="465"/>
    </location>
</feature>
<feature type="transmembrane region" description="Helical" evidence="2">
    <location>
        <begin position="120"/>
        <end position="138"/>
    </location>
</feature>
<protein>
    <submittedName>
        <fullName evidence="4">Protein-glutamine gamma-glutamyltransferase</fullName>
        <ecNumber evidence="4">2.3.2.13</ecNumber>
    </submittedName>
</protein>
<dbReference type="Pfam" id="PF13559">
    <property type="entry name" value="DUF4129"/>
    <property type="match status" value="1"/>
</dbReference>
<dbReference type="InterPro" id="IPR038765">
    <property type="entry name" value="Papain-like_cys_pep_sf"/>
</dbReference>
<dbReference type="KEGG" id="rlc:K227x_26700"/>
<feature type="region of interest" description="Disordered" evidence="1">
    <location>
        <begin position="834"/>
        <end position="860"/>
    </location>
</feature>
<dbReference type="RefSeq" id="WP_145169839.1">
    <property type="nucleotide sequence ID" value="NZ_CP036525.1"/>
</dbReference>
<sequence length="891" mass="98349">MSDQTAKTDQDSRRIGARLKFYFAVLSCLGGLVLTSGTSMESVTAIAVFLAVFGYVFVDWLELFALPPIAAYAAMGLAALYCVSDFADFDAAGNHQMEAVAQLLVFVQGILMLQRKTRRILEQLGVFCMLELVVAAVFNNAINFGLLLIPIGIVAAWALSSLSAVSASDGLLADTGLDDDDDDGVGPSRRSKTRPNIQVSAPDSVAGLFRTATRLPRIAMFAVAPSVLIVGAIFFYALPRTTQAARGISRGNALVGFSDKLRLEQIGQMMQSSAIAMRVKLTDRATGTPYKVNDGFYLRGRVMERYTPQFSGRKTSATWSELGIAAVLTSNRLPREFITRRSTDENFFDAVNVSVVCESSRSSALFAVAPYFHAKKDSDIDHCWDRWTLQRSDGNGMSFPRMTYNFGTHAFNRGNQSDLTAYQVADVPLAGRTAGASETTPSSGTTQSSNLNRNRQGRQLGDRRDALDQAERRRAQVNEQQRIEGYISDLLQFDRESIPTAESLATRLARSVDGNPVTDYRAARNMERYFASSGEFQYTLNLDAETYPGMDPIEQFLLIDKRGHCQYFSSALVMMLRSQNIPARVVVGYHTDEYNEIGSHYVARQLHAHAWVEALIDRDQLDDNRTVYGQPESEKYWLRLDPTPGTGRTRTEAGGVGQVFDMAQSMWDDYVVDMDGSRQEQAFLGSPAVNPLHRSYAQFVERLSTVVGRVRAGELGGGSLASGNLFSWPAAVLGFGLALLAVILFRLPTPAWVRRRMGQLESNPVARPSIDFYRQTLDQLERIGIYRKSAQTPNELAVDATERFRESDAPSDDEPLSILTDAFYRLRFGRPGNRDSQATLEGPTASGHLDGSAGFKHDPGQETDKVQLALAALTQRVDRMVISQETAEQNK</sequence>
<feature type="transmembrane region" description="Helical" evidence="2">
    <location>
        <begin position="144"/>
        <end position="165"/>
    </location>
</feature>
<name>A0A517NAX3_9BACT</name>
<dbReference type="Pfam" id="PF01841">
    <property type="entry name" value="Transglut_core"/>
    <property type="match status" value="1"/>
</dbReference>
<dbReference type="SMART" id="SM00460">
    <property type="entry name" value="TGc"/>
    <property type="match status" value="1"/>
</dbReference>
<dbReference type="SUPFAM" id="SSF54001">
    <property type="entry name" value="Cysteine proteinases"/>
    <property type="match status" value="1"/>
</dbReference>
<keyword evidence="2" id="KW-0472">Membrane</keyword>
<dbReference type="PANTHER" id="PTHR42736">
    <property type="entry name" value="PROTEIN-GLUTAMINE GAMMA-GLUTAMYLTRANSFERASE"/>
    <property type="match status" value="1"/>
</dbReference>
<dbReference type="EC" id="2.3.2.13" evidence="4"/>
<keyword evidence="4" id="KW-0808">Transferase</keyword>
<evidence type="ECO:0000313" key="4">
    <source>
        <dbReference type="EMBL" id="QDT04280.1"/>
    </source>
</evidence>
<evidence type="ECO:0000259" key="3">
    <source>
        <dbReference type="SMART" id="SM00460"/>
    </source>
</evidence>
<feature type="transmembrane region" description="Helical" evidence="2">
    <location>
        <begin position="725"/>
        <end position="747"/>
    </location>
</feature>
<feature type="domain" description="Transglutaminase-like" evidence="3">
    <location>
        <begin position="557"/>
        <end position="644"/>
    </location>
</feature>
<proteinExistence type="predicted"/>
<dbReference type="Gene3D" id="3.10.620.30">
    <property type="match status" value="1"/>
</dbReference>
<dbReference type="GO" id="GO:0003810">
    <property type="term" value="F:protein-glutamine gamma-glutamyltransferase activity"/>
    <property type="evidence" value="ECO:0007669"/>
    <property type="project" value="UniProtKB-EC"/>
</dbReference>
<keyword evidence="5" id="KW-1185">Reference proteome</keyword>
<organism evidence="4 5">
    <name type="scientific">Rubripirellula lacrimiformis</name>
    <dbReference type="NCBI Taxonomy" id="1930273"/>
    <lineage>
        <taxon>Bacteria</taxon>
        <taxon>Pseudomonadati</taxon>
        <taxon>Planctomycetota</taxon>
        <taxon>Planctomycetia</taxon>
        <taxon>Pirellulales</taxon>
        <taxon>Pirellulaceae</taxon>
        <taxon>Rubripirellula</taxon>
    </lineage>
</organism>
<dbReference type="PANTHER" id="PTHR42736:SF1">
    <property type="entry name" value="PROTEIN-GLUTAMINE GAMMA-GLUTAMYLTRANSFERASE"/>
    <property type="match status" value="1"/>
</dbReference>
<gene>
    <name evidence="4" type="primary">tgpA_1</name>
    <name evidence="4" type="ORF">K227x_26700</name>
</gene>
<dbReference type="EMBL" id="CP036525">
    <property type="protein sequence ID" value="QDT04280.1"/>
    <property type="molecule type" value="Genomic_DNA"/>
</dbReference>
<dbReference type="InterPro" id="IPR025403">
    <property type="entry name" value="TgpA-like_C"/>
</dbReference>
<keyword evidence="2" id="KW-0812">Transmembrane</keyword>
<dbReference type="InterPro" id="IPR002931">
    <property type="entry name" value="Transglutaminase-like"/>
</dbReference>
<dbReference type="InterPro" id="IPR021878">
    <property type="entry name" value="TgpA_N"/>
</dbReference>
<dbReference type="OrthoDB" id="9804872at2"/>
<dbReference type="Proteomes" id="UP000318538">
    <property type="component" value="Chromosome"/>
</dbReference>
<accession>A0A517NAX3</accession>
<reference evidence="4 5" key="1">
    <citation type="submission" date="2019-02" db="EMBL/GenBank/DDBJ databases">
        <title>Deep-cultivation of Planctomycetes and their phenomic and genomic characterization uncovers novel biology.</title>
        <authorList>
            <person name="Wiegand S."/>
            <person name="Jogler M."/>
            <person name="Boedeker C."/>
            <person name="Pinto D."/>
            <person name="Vollmers J."/>
            <person name="Rivas-Marin E."/>
            <person name="Kohn T."/>
            <person name="Peeters S.H."/>
            <person name="Heuer A."/>
            <person name="Rast P."/>
            <person name="Oberbeckmann S."/>
            <person name="Bunk B."/>
            <person name="Jeske O."/>
            <person name="Meyerdierks A."/>
            <person name="Storesund J.E."/>
            <person name="Kallscheuer N."/>
            <person name="Luecker S."/>
            <person name="Lage O.M."/>
            <person name="Pohl T."/>
            <person name="Merkel B.J."/>
            <person name="Hornburger P."/>
            <person name="Mueller R.-W."/>
            <person name="Bruemmer F."/>
            <person name="Labrenz M."/>
            <person name="Spormann A.M."/>
            <person name="Op den Camp H."/>
            <person name="Overmann J."/>
            <person name="Amann R."/>
            <person name="Jetten M.S.M."/>
            <person name="Mascher T."/>
            <person name="Medema M.H."/>
            <person name="Devos D.P."/>
            <person name="Kaster A.-K."/>
            <person name="Ovreas L."/>
            <person name="Rohde M."/>
            <person name="Galperin M.Y."/>
            <person name="Jogler C."/>
        </authorList>
    </citation>
    <scope>NUCLEOTIDE SEQUENCE [LARGE SCALE GENOMIC DNA]</scope>
    <source>
        <strain evidence="4 5">K22_7</strain>
    </source>
</reference>
<feature type="transmembrane region" description="Helical" evidence="2">
    <location>
        <begin position="43"/>
        <end position="62"/>
    </location>
</feature>
<evidence type="ECO:0000256" key="2">
    <source>
        <dbReference type="SAM" id="Phobius"/>
    </source>
</evidence>
<evidence type="ECO:0000313" key="5">
    <source>
        <dbReference type="Proteomes" id="UP000318538"/>
    </source>
</evidence>
<feature type="transmembrane region" description="Helical" evidence="2">
    <location>
        <begin position="21"/>
        <end position="37"/>
    </location>
</feature>
<dbReference type="AlphaFoldDB" id="A0A517NAX3"/>
<dbReference type="Pfam" id="PF11992">
    <property type="entry name" value="TgpA_N"/>
    <property type="match status" value="1"/>
</dbReference>
<feature type="compositionally biased region" description="Polar residues" evidence="1">
    <location>
        <begin position="436"/>
        <end position="454"/>
    </location>
</feature>